<sequence>MASSAPSTSATRLPPAHDLGATWSFLEPGIELMMTRLTEGMTYQRYMELYTVAYNHCTSSRMASPASNSDLGGLGAGGSSKSGANLVGADLYNCLIRYFQTHLAGVRKGADSLTDEPLLKYYASEWDRYTTGANFVHRLFAYLNRHWVKREKDEGRKHVYTVYTLALVQWKEHMFKHVQTKGRLVNALLKQIEKQRNGEVIETSLVKKVVDSLVSLGLDEVDTNRQNLEVYRSEFEKPFLEATELYYTNESDAFVSQNSATDYMKKAESRLKEEEDRVELYLHASTRTKLIPCCDTVLVRRHASMLWDEFQTLLDLDKAEDLYRTYTLLSRIVEGLEPLRTKFEAHVKRVGLAAVEKVAGANADGLEPGAYVNALLEVYRNNYNTVMASFRGEAGFLASLDKACRDFVNRNKATGTSTSKSPELLAKHTDALLKKSNKTSEESSLEDALNDVMTVFRYIEDKDVFQKFYSKMLAKRLVNFASSSDDAEANMISRLKEACGYEYTSKLQRMFTDMGLSKELNDNFKESMAKTHDKSELDIDFYALVLANGFWPLQAPQSDFSIPTELLPTYQRFERYYAAKHSGRKLTWLWQLSKNELKTNYLAQKLQFQTSTYQSAILLQYNTNDSLTLEELMSATGLNEQTIKPALAVMVKAKVLVLEGGDSYEINEDFKSKKMRVNLNLPVKAEQKAESTDVMKTVDEDRKLLLQATIVRIMKSRKTLKHSQLIQEVVSQVSARFQPKVPDIKKAIDQLIDKEYLERVDGQKDMYSYLA</sequence>
<dbReference type="EMBL" id="KZ819937">
    <property type="protein sequence ID" value="PWN50392.1"/>
    <property type="molecule type" value="Genomic_DNA"/>
</dbReference>
<protein>
    <submittedName>
        <fullName evidence="1">SCF complex member Cullin 1</fullName>
    </submittedName>
</protein>
<reference evidence="1 2" key="1">
    <citation type="journal article" date="2018" name="Mol. Biol. Evol.">
        <title>Broad Genomic Sampling Reveals a Smut Pathogenic Ancestry of the Fungal Clade Ustilaginomycotina.</title>
        <authorList>
            <person name="Kijpornyongpan T."/>
            <person name="Mondo S.J."/>
            <person name="Barry K."/>
            <person name="Sandor L."/>
            <person name="Lee J."/>
            <person name="Lipzen A."/>
            <person name="Pangilinan J."/>
            <person name="LaButti K."/>
            <person name="Hainaut M."/>
            <person name="Henrissat B."/>
            <person name="Grigoriev I.V."/>
            <person name="Spatafora J.W."/>
            <person name="Aime M.C."/>
        </authorList>
    </citation>
    <scope>NUCLEOTIDE SEQUENCE [LARGE SCALE GENOMIC DNA]</scope>
    <source>
        <strain evidence="1 2">SA 807</strain>
    </source>
</reference>
<evidence type="ECO:0000313" key="2">
    <source>
        <dbReference type="Proteomes" id="UP000245626"/>
    </source>
</evidence>
<gene>
    <name evidence="1" type="ORF">IE53DRAFT_344223</name>
</gene>
<proteinExistence type="predicted"/>
<accession>A0ACD0NX94</accession>
<dbReference type="Proteomes" id="UP000245626">
    <property type="component" value="Unassembled WGS sequence"/>
</dbReference>
<evidence type="ECO:0000313" key="1">
    <source>
        <dbReference type="EMBL" id="PWN50392.1"/>
    </source>
</evidence>
<keyword evidence="2" id="KW-1185">Reference proteome</keyword>
<organism evidence="1 2">
    <name type="scientific">Violaceomyces palustris</name>
    <dbReference type="NCBI Taxonomy" id="1673888"/>
    <lineage>
        <taxon>Eukaryota</taxon>
        <taxon>Fungi</taxon>
        <taxon>Dikarya</taxon>
        <taxon>Basidiomycota</taxon>
        <taxon>Ustilaginomycotina</taxon>
        <taxon>Ustilaginomycetes</taxon>
        <taxon>Violaceomycetales</taxon>
        <taxon>Violaceomycetaceae</taxon>
        <taxon>Violaceomyces</taxon>
    </lineage>
</organism>
<name>A0ACD0NX94_9BASI</name>